<dbReference type="GO" id="GO:0005524">
    <property type="term" value="F:ATP binding"/>
    <property type="evidence" value="ECO:0007669"/>
    <property type="project" value="UniProtKB-UniRule"/>
</dbReference>
<dbReference type="AlphaFoldDB" id="A0A918KSN0"/>
<keyword evidence="5 13" id="KW-0444">Lipid biosynthesis</keyword>
<evidence type="ECO:0000256" key="5">
    <source>
        <dbReference type="ARBA" id="ARBA00022516"/>
    </source>
</evidence>
<keyword evidence="8 13" id="KW-0547">Nucleotide-binding</keyword>
<dbReference type="NCBIfam" id="TIGR00682">
    <property type="entry name" value="lpxK"/>
    <property type="match status" value="1"/>
</dbReference>
<dbReference type="SUPFAM" id="SSF52540">
    <property type="entry name" value="P-loop containing nucleoside triphosphate hydrolases"/>
    <property type="match status" value="1"/>
</dbReference>
<protein>
    <recommendedName>
        <fullName evidence="4 13">Tetraacyldisaccharide 4'-kinase</fullName>
        <ecNumber evidence="3 13">2.7.1.130</ecNumber>
    </recommendedName>
    <alternativeName>
        <fullName evidence="12 13">Lipid A 4'-kinase</fullName>
    </alternativeName>
</protein>
<evidence type="ECO:0000256" key="2">
    <source>
        <dbReference type="ARBA" id="ARBA00004870"/>
    </source>
</evidence>
<evidence type="ECO:0000256" key="4">
    <source>
        <dbReference type="ARBA" id="ARBA00016436"/>
    </source>
</evidence>
<keyword evidence="15" id="KW-1185">Reference proteome</keyword>
<evidence type="ECO:0000256" key="10">
    <source>
        <dbReference type="ARBA" id="ARBA00022840"/>
    </source>
</evidence>
<dbReference type="GO" id="GO:0009244">
    <property type="term" value="P:lipopolysaccharide core region biosynthetic process"/>
    <property type="evidence" value="ECO:0007669"/>
    <property type="project" value="TreeGrafter"/>
</dbReference>
<sequence length="333" mass="36327">MRAPEFWNYTSGPEAKISLRTVLRPLGWVYAKAAARRLQTTEPLDPGVPVICVGNATLGGTGKTPVVSYLLQSLRRLGVEAHGLSRGYGGREKGPTAVDPDHTAIDVGDEPLLLRRYGPVWVAAGRDEGARTAVANGAKVIIMDDGHQNPSLTKTLSLLVVDAEVGFGNGCVFPAGPLREDLNAALNRTDAVILMKPTPDYKISETLREQLGGVIVIPAYLAPRIAAPKGPLFAFAGIGRPAKFFDSLKRAGANVVETEDFADHYKYKDEDIESLFLIASEMEAGLITTEKDYVRLPKGYRKGVQVWPVSVVFENELTLRRLLHPIIEMAKWR</sequence>
<dbReference type="HAMAP" id="MF_00409">
    <property type="entry name" value="LpxK"/>
    <property type="match status" value="1"/>
</dbReference>
<dbReference type="PANTHER" id="PTHR42724">
    <property type="entry name" value="TETRAACYLDISACCHARIDE 4'-KINASE"/>
    <property type="match status" value="1"/>
</dbReference>
<comment type="similarity">
    <text evidence="13">Belongs to the LpxK family.</text>
</comment>
<comment type="function">
    <text evidence="1 13">Transfers the gamma-phosphate of ATP to the 4'-position of a tetraacyldisaccharide 1-phosphate intermediate (termed DS-1-P) to form tetraacyldisaccharide 1,4'-bis-phosphate (lipid IVA).</text>
</comment>
<dbReference type="GO" id="GO:0005886">
    <property type="term" value="C:plasma membrane"/>
    <property type="evidence" value="ECO:0007669"/>
    <property type="project" value="TreeGrafter"/>
</dbReference>
<dbReference type="GO" id="GO:0009029">
    <property type="term" value="F:lipid-A 4'-kinase activity"/>
    <property type="evidence" value="ECO:0007669"/>
    <property type="project" value="UniProtKB-UniRule"/>
</dbReference>
<evidence type="ECO:0000313" key="15">
    <source>
        <dbReference type="Proteomes" id="UP000600865"/>
    </source>
</evidence>
<comment type="catalytic activity">
    <reaction evidence="13">
        <text>a lipid A disaccharide + ATP = a lipid IVA + ADP + H(+)</text>
        <dbReference type="Rhea" id="RHEA:67840"/>
        <dbReference type="ChEBI" id="CHEBI:15378"/>
        <dbReference type="ChEBI" id="CHEBI:30616"/>
        <dbReference type="ChEBI" id="CHEBI:176343"/>
        <dbReference type="ChEBI" id="CHEBI:176425"/>
        <dbReference type="ChEBI" id="CHEBI:456216"/>
        <dbReference type="EC" id="2.7.1.130"/>
    </reaction>
</comment>
<keyword evidence="6 13" id="KW-0441">Lipid A biosynthesis</keyword>
<evidence type="ECO:0000256" key="3">
    <source>
        <dbReference type="ARBA" id="ARBA00012071"/>
    </source>
</evidence>
<accession>A0A918KSN0</accession>
<keyword evidence="10 13" id="KW-0067">ATP-binding</keyword>
<gene>
    <name evidence="13 14" type="primary">lpxK</name>
    <name evidence="14" type="ORF">GCM10011309_22610</name>
</gene>
<dbReference type="InterPro" id="IPR027417">
    <property type="entry name" value="P-loop_NTPase"/>
</dbReference>
<reference evidence="14 15" key="1">
    <citation type="journal article" date="2014" name="Int. J. Syst. Evol. Microbiol.">
        <title>Complete genome sequence of Corynebacterium casei LMG S-19264T (=DSM 44701T), isolated from a smear-ripened cheese.</title>
        <authorList>
            <consortium name="US DOE Joint Genome Institute (JGI-PGF)"/>
            <person name="Walter F."/>
            <person name="Albersmeier A."/>
            <person name="Kalinowski J."/>
            <person name="Ruckert C."/>
        </authorList>
    </citation>
    <scope>NUCLEOTIDE SEQUENCE [LARGE SCALE GENOMIC DNA]</scope>
    <source>
        <strain evidence="14 15">KCTC 23968</strain>
    </source>
</reference>
<evidence type="ECO:0000256" key="7">
    <source>
        <dbReference type="ARBA" id="ARBA00022679"/>
    </source>
</evidence>
<keyword evidence="11 13" id="KW-0443">Lipid metabolism</keyword>
<comment type="pathway">
    <text evidence="2 13">Glycolipid biosynthesis; lipid IV(A) biosynthesis; lipid IV(A) from (3R)-3-hydroxytetradecanoyl-[acyl-carrier-protein] and UDP-N-acetyl-alpha-D-glucosamine: step 6/6.</text>
</comment>
<dbReference type="Proteomes" id="UP000600865">
    <property type="component" value="Unassembled WGS sequence"/>
</dbReference>
<feature type="binding site" evidence="13">
    <location>
        <begin position="57"/>
        <end position="64"/>
    </location>
    <ligand>
        <name>ATP</name>
        <dbReference type="ChEBI" id="CHEBI:30616"/>
    </ligand>
</feature>
<dbReference type="EMBL" id="BMYV01000002">
    <property type="protein sequence ID" value="GGX71867.1"/>
    <property type="molecule type" value="Genomic_DNA"/>
</dbReference>
<organism evidence="14 15">
    <name type="scientific">Litorimonas cladophorae</name>
    <dbReference type="NCBI Taxonomy" id="1220491"/>
    <lineage>
        <taxon>Bacteria</taxon>
        <taxon>Pseudomonadati</taxon>
        <taxon>Pseudomonadota</taxon>
        <taxon>Alphaproteobacteria</taxon>
        <taxon>Maricaulales</taxon>
        <taxon>Robiginitomaculaceae</taxon>
    </lineage>
</organism>
<evidence type="ECO:0000256" key="8">
    <source>
        <dbReference type="ARBA" id="ARBA00022741"/>
    </source>
</evidence>
<evidence type="ECO:0000256" key="9">
    <source>
        <dbReference type="ARBA" id="ARBA00022777"/>
    </source>
</evidence>
<name>A0A918KSN0_9PROT</name>
<evidence type="ECO:0000256" key="13">
    <source>
        <dbReference type="HAMAP-Rule" id="MF_00409"/>
    </source>
</evidence>
<dbReference type="PANTHER" id="PTHR42724:SF1">
    <property type="entry name" value="TETRAACYLDISACCHARIDE 4'-KINASE, MITOCHONDRIAL-RELATED"/>
    <property type="match status" value="1"/>
</dbReference>
<proteinExistence type="inferred from homology"/>
<evidence type="ECO:0000256" key="6">
    <source>
        <dbReference type="ARBA" id="ARBA00022556"/>
    </source>
</evidence>
<comment type="caution">
    <text evidence="14">The sequence shown here is derived from an EMBL/GenBank/DDBJ whole genome shotgun (WGS) entry which is preliminary data.</text>
</comment>
<dbReference type="GO" id="GO:0009245">
    <property type="term" value="P:lipid A biosynthetic process"/>
    <property type="evidence" value="ECO:0007669"/>
    <property type="project" value="UniProtKB-UniRule"/>
</dbReference>
<dbReference type="Pfam" id="PF02606">
    <property type="entry name" value="LpxK"/>
    <property type="match status" value="1"/>
</dbReference>
<dbReference type="RefSeq" id="WP_189585861.1">
    <property type="nucleotide sequence ID" value="NZ_BMYV01000002.1"/>
</dbReference>
<dbReference type="EC" id="2.7.1.130" evidence="3 13"/>
<keyword evidence="9 13" id="KW-0418">Kinase</keyword>
<evidence type="ECO:0000256" key="1">
    <source>
        <dbReference type="ARBA" id="ARBA00002274"/>
    </source>
</evidence>
<evidence type="ECO:0000313" key="14">
    <source>
        <dbReference type="EMBL" id="GGX71867.1"/>
    </source>
</evidence>
<dbReference type="InterPro" id="IPR003758">
    <property type="entry name" value="LpxK"/>
</dbReference>
<evidence type="ECO:0000256" key="12">
    <source>
        <dbReference type="ARBA" id="ARBA00029757"/>
    </source>
</evidence>
<evidence type="ECO:0000256" key="11">
    <source>
        <dbReference type="ARBA" id="ARBA00023098"/>
    </source>
</evidence>
<keyword evidence="7 13" id="KW-0808">Transferase</keyword>